<comment type="caution">
    <text evidence="2">The sequence shown here is derived from an EMBL/GenBank/DDBJ whole genome shotgun (WGS) entry which is preliminary data.</text>
</comment>
<dbReference type="GO" id="GO:0006950">
    <property type="term" value="P:response to stress"/>
    <property type="evidence" value="ECO:0007669"/>
    <property type="project" value="TreeGrafter"/>
</dbReference>
<reference evidence="2 3" key="1">
    <citation type="submission" date="2010-04" db="EMBL/GenBank/DDBJ databases">
        <authorList>
            <person name="Qin X."/>
            <person name="Bachman B."/>
            <person name="Battles P."/>
            <person name="Bell A."/>
            <person name="Bess C."/>
            <person name="Bickham C."/>
            <person name="Chaboub L."/>
            <person name="Chen D."/>
            <person name="Coyle M."/>
            <person name="Deiros D.R."/>
            <person name="Dinh H."/>
            <person name="Forbes L."/>
            <person name="Fowler G."/>
            <person name="Francisco L."/>
            <person name="Fu Q."/>
            <person name="Gubbala S."/>
            <person name="Hale W."/>
            <person name="Han Y."/>
            <person name="Hemphill L."/>
            <person name="Highlander S.K."/>
            <person name="Hirani K."/>
            <person name="Hogues M."/>
            <person name="Jackson L."/>
            <person name="Jakkamsetti A."/>
            <person name="Javaid M."/>
            <person name="Jiang H."/>
            <person name="Korchina V."/>
            <person name="Kovar C."/>
            <person name="Lara F."/>
            <person name="Lee S."/>
            <person name="Mata R."/>
            <person name="Mathew T."/>
            <person name="Moen C."/>
            <person name="Morales K."/>
            <person name="Munidasa M."/>
            <person name="Nazareth L."/>
            <person name="Ngo R."/>
            <person name="Nguyen L."/>
            <person name="Okwuonu G."/>
            <person name="Ongeri F."/>
            <person name="Patil S."/>
            <person name="Petrosino J."/>
            <person name="Pham C."/>
            <person name="Pham P."/>
            <person name="Pu L.-L."/>
            <person name="Puazo M."/>
            <person name="Raj R."/>
            <person name="Reid J."/>
            <person name="Rouhana J."/>
            <person name="Saada N."/>
            <person name="Shang Y."/>
            <person name="Simmons D."/>
            <person name="Thornton R."/>
            <person name="Warren J."/>
            <person name="Weissenberger G."/>
            <person name="Zhang J."/>
            <person name="Zhang L."/>
            <person name="Zhou C."/>
            <person name="Zhu D."/>
            <person name="Muzny D."/>
            <person name="Worley K."/>
            <person name="Gibbs R."/>
        </authorList>
    </citation>
    <scope>NUCLEOTIDE SEQUENCE [LARGE SCALE GENOMIC DNA]</scope>
    <source>
        <strain evidence="2 3">ATCC 49957</strain>
    </source>
</reference>
<dbReference type="SMART" id="SM00347">
    <property type="entry name" value="HTH_MARR"/>
    <property type="match status" value="1"/>
</dbReference>
<proteinExistence type="predicted"/>
<dbReference type="PANTHER" id="PTHR33164">
    <property type="entry name" value="TRANSCRIPTIONAL REGULATOR, MARR FAMILY"/>
    <property type="match status" value="1"/>
</dbReference>
<dbReference type="GO" id="GO:0003700">
    <property type="term" value="F:DNA-binding transcription factor activity"/>
    <property type="evidence" value="ECO:0007669"/>
    <property type="project" value="InterPro"/>
</dbReference>
<dbReference type="SUPFAM" id="SSF46785">
    <property type="entry name" value="Winged helix' DNA-binding domain"/>
    <property type="match status" value="1"/>
</dbReference>
<dbReference type="PANTHER" id="PTHR33164:SF95">
    <property type="entry name" value="TRANSCRIPTIONAL REGULATOR"/>
    <property type="match status" value="1"/>
</dbReference>
<protein>
    <submittedName>
        <fullName evidence="2">Transcriptional regulator, MarR family</fullName>
    </submittedName>
</protein>
<dbReference type="PROSITE" id="PS50995">
    <property type="entry name" value="HTH_MARR_2"/>
    <property type="match status" value="1"/>
</dbReference>
<dbReference type="EMBL" id="ADVL01000588">
    <property type="protein sequence ID" value="EFH10955.1"/>
    <property type="molecule type" value="Genomic_DNA"/>
</dbReference>
<dbReference type="InterPro" id="IPR000835">
    <property type="entry name" value="HTH_MarR-typ"/>
</dbReference>
<organism evidence="2 3">
    <name type="scientific">Pseudoroseomonas cervicalis ATCC 49957</name>
    <dbReference type="NCBI Taxonomy" id="525371"/>
    <lineage>
        <taxon>Bacteria</taxon>
        <taxon>Pseudomonadati</taxon>
        <taxon>Pseudomonadota</taxon>
        <taxon>Alphaproteobacteria</taxon>
        <taxon>Acetobacterales</taxon>
        <taxon>Roseomonadaceae</taxon>
        <taxon>Roseomonas</taxon>
    </lineage>
</organism>
<keyword evidence="3" id="KW-1185">Reference proteome</keyword>
<evidence type="ECO:0000313" key="2">
    <source>
        <dbReference type="EMBL" id="EFH10955.1"/>
    </source>
</evidence>
<feature type="domain" description="HTH marR-type" evidence="1">
    <location>
        <begin position="46"/>
        <end position="173"/>
    </location>
</feature>
<feature type="non-terminal residue" evidence="2">
    <location>
        <position position="173"/>
    </location>
</feature>
<dbReference type="Proteomes" id="UP000005324">
    <property type="component" value="Unassembled WGS sequence"/>
</dbReference>
<dbReference type="HOGENOM" id="CLU_083287_4_0_5"/>
<dbReference type="InterPro" id="IPR036390">
    <property type="entry name" value="WH_DNA-bd_sf"/>
</dbReference>
<dbReference type="Gene3D" id="1.10.10.10">
    <property type="entry name" value="Winged helix-like DNA-binding domain superfamily/Winged helix DNA-binding domain"/>
    <property type="match status" value="1"/>
</dbReference>
<evidence type="ECO:0000259" key="1">
    <source>
        <dbReference type="PROSITE" id="PS50995"/>
    </source>
</evidence>
<dbReference type="InterPro" id="IPR036388">
    <property type="entry name" value="WH-like_DNA-bd_sf"/>
</dbReference>
<evidence type="ECO:0000313" key="3">
    <source>
        <dbReference type="Proteomes" id="UP000005324"/>
    </source>
</evidence>
<accession>D5RP14</accession>
<gene>
    <name evidence="2" type="ORF">HMPREF0731_2825</name>
</gene>
<dbReference type="InterPro" id="IPR039422">
    <property type="entry name" value="MarR/SlyA-like"/>
</dbReference>
<name>D5RP14_9PROT</name>
<sequence>MLRRMQRQGRGQPMSDRDITLLLDAVRGQEATPAATPPGGRAYSLDQSVGHLLRRAHQRHASLFQDRGAVGGLTSTQFATLLKLGELGRATQNALGRAVALDPATIQGVVARLRDRGLLEVARDPLDRRTLVLSLAPAGAAVLSEAVAQGRRANEQLLAPLSPAERAQLIGLL</sequence>
<dbReference type="AlphaFoldDB" id="D5RP14"/>
<dbReference type="Pfam" id="PF01047">
    <property type="entry name" value="MarR"/>
    <property type="match status" value="1"/>
</dbReference>